<dbReference type="RefSeq" id="WP_255026130.1">
    <property type="nucleotide sequence ID" value="NZ_JANDHW010000003.1"/>
</dbReference>
<evidence type="ECO:0000313" key="1">
    <source>
        <dbReference type="EMBL" id="MCP9611391.1"/>
    </source>
</evidence>
<sequence length="250" mass="29485">MSSSKDKRMYIKVLFFIVGIGLLFDIVRAIGDLGDYPEKIWLHRCNSVEKLVEKHDKYPNIEVDVVFREDGKFDVTHDLDKSYGLDLRAYCLFMQKLGGRIWLDIKNMTEENSRVMLDALEQLLDLYHISKENLIIESSSWKPLALFTRNGYYTSFYVPFDKPSRLDDEQIQDCIEDLQEIVDSKAVKALSFPYWWYSDIKENLHRPVDLLTWAHRSTQLQLLLSPRGRKMLNDDQLKVILVKEKGDYHR</sequence>
<reference evidence="1 2" key="1">
    <citation type="submission" date="2022-07" db="EMBL/GenBank/DDBJ databases">
        <title>Fecal culturing of patients with breast cancer.</title>
        <authorList>
            <person name="Teng N.M.Y."/>
            <person name="Kiu R."/>
            <person name="Evans R."/>
            <person name="Baker D.J."/>
            <person name="Zenner C."/>
            <person name="Robinson S.D."/>
            <person name="Hall L.J."/>
        </authorList>
    </citation>
    <scope>NUCLEOTIDE SEQUENCE [LARGE SCALE GENOMIC DNA]</scope>
    <source>
        <strain evidence="1 2">LH1063</strain>
    </source>
</reference>
<keyword evidence="2" id="KW-1185">Reference proteome</keyword>
<comment type="caution">
    <text evidence="1">The sequence shown here is derived from an EMBL/GenBank/DDBJ whole genome shotgun (WGS) entry which is preliminary data.</text>
</comment>
<evidence type="ECO:0000313" key="2">
    <source>
        <dbReference type="Proteomes" id="UP001205603"/>
    </source>
</evidence>
<dbReference type="EMBL" id="JANDHW010000003">
    <property type="protein sequence ID" value="MCP9611391.1"/>
    <property type="molecule type" value="Genomic_DNA"/>
</dbReference>
<dbReference type="Proteomes" id="UP001205603">
    <property type="component" value="Unassembled WGS sequence"/>
</dbReference>
<proteinExistence type="predicted"/>
<gene>
    <name evidence="1" type="ORF">NMU02_04720</name>
</gene>
<accession>A0ABT1MJH5</accession>
<protein>
    <submittedName>
        <fullName evidence="1">Uncharacterized protein</fullName>
    </submittedName>
</protein>
<name>A0ABT1MJH5_9BACT</name>
<organism evidence="1 2">
    <name type="scientific">Coprobacter tertius</name>
    <dbReference type="NCBI Taxonomy" id="2944915"/>
    <lineage>
        <taxon>Bacteria</taxon>
        <taxon>Pseudomonadati</taxon>
        <taxon>Bacteroidota</taxon>
        <taxon>Bacteroidia</taxon>
        <taxon>Bacteroidales</taxon>
        <taxon>Barnesiellaceae</taxon>
        <taxon>Coprobacter</taxon>
    </lineage>
</organism>